<comment type="caution">
    <text evidence="1">The sequence shown here is derived from an EMBL/GenBank/DDBJ whole genome shotgun (WGS) entry which is preliminary data.</text>
</comment>
<gene>
    <name evidence="1" type="ORF">A2441_02120</name>
</gene>
<name>A0A1G2Q7L3_9BACT</name>
<dbReference type="Proteomes" id="UP000178226">
    <property type="component" value="Unassembled WGS sequence"/>
</dbReference>
<accession>A0A1G2Q7L3</accession>
<proteinExistence type="predicted"/>
<evidence type="ECO:0008006" key="3">
    <source>
        <dbReference type="Google" id="ProtNLM"/>
    </source>
</evidence>
<dbReference type="AlphaFoldDB" id="A0A1G2Q7L3"/>
<dbReference type="Gene3D" id="3.30.420.40">
    <property type="match status" value="1"/>
</dbReference>
<sequence>MAGKTSSQIYLYIDGVSSRDLFIALINKSGQIISQRLIKNGSRTEKLLTSLVEFIGKPPQKLKGIIVVQGGGSFSQSRLVCTVANTLAYAWGIKVAATSSWPNTEQERELAHLRWQKILQPVYRGPGVG</sequence>
<dbReference type="SUPFAM" id="SSF53067">
    <property type="entry name" value="Actin-like ATPase domain"/>
    <property type="match status" value="1"/>
</dbReference>
<dbReference type="InterPro" id="IPR043129">
    <property type="entry name" value="ATPase_NBD"/>
</dbReference>
<dbReference type="STRING" id="1802428.A2441_02120"/>
<reference evidence="1 2" key="1">
    <citation type="journal article" date="2016" name="Nat. Commun.">
        <title>Thousands of microbial genomes shed light on interconnected biogeochemical processes in an aquifer system.</title>
        <authorList>
            <person name="Anantharaman K."/>
            <person name="Brown C.T."/>
            <person name="Hug L.A."/>
            <person name="Sharon I."/>
            <person name="Castelle C.J."/>
            <person name="Probst A.J."/>
            <person name="Thomas B.C."/>
            <person name="Singh A."/>
            <person name="Wilkins M.J."/>
            <person name="Karaoz U."/>
            <person name="Brodie E.L."/>
            <person name="Williams K.H."/>
            <person name="Hubbard S.S."/>
            <person name="Banfield J.F."/>
        </authorList>
    </citation>
    <scope>NUCLEOTIDE SEQUENCE [LARGE SCALE GENOMIC DNA]</scope>
</reference>
<evidence type="ECO:0000313" key="1">
    <source>
        <dbReference type="EMBL" id="OHA56545.1"/>
    </source>
</evidence>
<evidence type="ECO:0000313" key="2">
    <source>
        <dbReference type="Proteomes" id="UP000178226"/>
    </source>
</evidence>
<dbReference type="EMBL" id="MHTE01000031">
    <property type="protein sequence ID" value="OHA56545.1"/>
    <property type="molecule type" value="Genomic_DNA"/>
</dbReference>
<organism evidence="1 2">
    <name type="scientific">Candidatus Veblenbacteria bacterium RIFOXYC2_FULL_42_11</name>
    <dbReference type="NCBI Taxonomy" id="1802428"/>
    <lineage>
        <taxon>Bacteria</taxon>
        <taxon>Candidatus Vebleniibacteriota</taxon>
    </lineage>
</organism>
<protein>
    <recommendedName>
        <fullName evidence="3">Gcp-like domain-containing protein</fullName>
    </recommendedName>
</protein>